<sequence>MFFLETHSPLAAAPPGFPRREGAAYLPGRALREALLTAALAYAIQRDEAFAAEMRRLAQHAFKGSAEGLAAAMEAALLERQPELAALAPADLQVPEPATHRVQLLDTRTGEVEGELELELVEGRMRLEVAVPRELETWLAGATRSYAEALAGAEEKALLPALPEAGPFYQELKARTLKSEAWPLRIGYWTPDPEGGRFLAFERLPAAAQALEGRFGSRPLPGRVFYDPKEHRTLGWALLGWED</sequence>
<protein>
    <submittedName>
        <fullName evidence="1">Uncharacterized protein</fullName>
    </submittedName>
</protein>
<dbReference type="Proteomes" id="UP000885759">
    <property type="component" value="Unassembled WGS sequence"/>
</dbReference>
<dbReference type="EMBL" id="DRPZ01000243">
    <property type="protein sequence ID" value="HGY10300.1"/>
    <property type="molecule type" value="Genomic_DNA"/>
</dbReference>
<proteinExistence type="predicted"/>
<accession>A0A7C4ZS68</accession>
<reference evidence="1" key="1">
    <citation type="journal article" date="2020" name="mSystems">
        <title>Genome- and Community-Level Interaction Insights into Carbon Utilization and Element Cycling Functions of Hydrothermarchaeota in Hydrothermal Sediment.</title>
        <authorList>
            <person name="Zhou Z."/>
            <person name="Liu Y."/>
            <person name="Xu W."/>
            <person name="Pan J."/>
            <person name="Luo Z.H."/>
            <person name="Li M."/>
        </authorList>
    </citation>
    <scope>NUCLEOTIDE SEQUENCE [LARGE SCALE GENOMIC DNA]</scope>
    <source>
        <strain evidence="1">HyVt-570</strain>
    </source>
</reference>
<organism evidence="1">
    <name type="scientific">Oceanithermus profundus</name>
    <dbReference type="NCBI Taxonomy" id="187137"/>
    <lineage>
        <taxon>Bacteria</taxon>
        <taxon>Thermotogati</taxon>
        <taxon>Deinococcota</taxon>
        <taxon>Deinococci</taxon>
        <taxon>Thermales</taxon>
        <taxon>Thermaceae</taxon>
        <taxon>Oceanithermus</taxon>
    </lineage>
</organism>
<name>A0A7C4ZS68_9DEIN</name>
<gene>
    <name evidence="1" type="ORF">ENK37_09685</name>
</gene>
<comment type="caution">
    <text evidence="1">The sequence shown here is derived from an EMBL/GenBank/DDBJ whole genome shotgun (WGS) entry which is preliminary data.</text>
</comment>
<dbReference type="AlphaFoldDB" id="A0A7C4ZS68"/>
<evidence type="ECO:0000313" key="1">
    <source>
        <dbReference type="EMBL" id="HGY10300.1"/>
    </source>
</evidence>